<evidence type="ECO:0000256" key="3">
    <source>
        <dbReference type="SAM" id="Phobius"/>
    </source>
</evidence>
<dbReference type="Pfam" id="PF10145">
    <property type="entry name" value="PhageMin_Tail"/>
    <property type="match status" value="1"/>
</dbReference>
<keyword evidence="3" id="KW-0472">Membrane</keyword>
<accession>A0AB74AA92</accession>
<dbReference type="PANTHER" id="PTHR37813">
    <property type="entry name" value="FELS-2 PROPHAGE PROTEIN"/>
    <property type="match status" value="1"/>
</dbReference>
<evidence type="ECO:0000256" key="2">
    <source>
        <dbReference type="SAM" id="MobiDB-lite"/>
    </source>
</evidence>
<evidence type="ECO:0000259" key="4">
    <source>
        <dbReference type="Pfam" id="PF10145"/>
    </source>
</evidence>
<gene>
    <name evidence="5" type="ORF">ALQ98_05126</name>
</gene>
<dbReference type="NCBIfam" id="TIGR01760">
    <property type="entry name" value="tape_meas_TP901"/>
    <property type="match status" value="1"/>
</dbReference>
<dbReference type="PANTHER" id="PTHR37813:SF1">
    <property type="entry name" value="FELS-2 PROPHAGE PROTEIN"/>
    <property type="match status" value="1"/>
</dbReference>
<feature type="region of interest" description="Disordered" evidence="2">
    <location>
        <begin position="1"/>
        <end position="21"/>
    </location>
</feature>
<dbReference type="Proteomes" id="UP000267978">
    <property type="component" value="Unassembled WGS sequence"/>
</dbReference>
<name>A0AB74AA92_PSESX</name>
<dbReference type="InterPro" id="IPR010090">
    <property type="entry name" value="Phage_tape_meas"/>
</dbReference>
<feature type="compositionally biased region" description="Basic residues" evidence="2">
    <location>
        <begin position="8"/>
        <end position="21"/>
    </location>
</feature>
<keyword evidence="3" id="KW-1133">Transmembrane helix</keyword>
<comment type="caution">
    <text evidence="5">The sequence shown here is derived from an EMBL/GenBank/DDBJ whole genome shotgun (WGS) entry which is preliminary data.</text>
</comment>
<evidence type="ECO:0000256" key="1">
    <source>
        <dbReference type="ARBA" id="ARBA00022612"/>
    </source>
</evidence>
<dbReference type="AlphaFoldDB" id="A0AB74AA92"/>
<sequence length="901" mass="95930">MRVFSWQRHQRPRRTDRRRLRPRVLLEDRSRTDDVQGAGRHHRVDLADATHQPDPAGGVMADTIKTLITGVDKLSPTLATIRNNVEGFETRLKGSGLGNVEVGEMIKGNALAEPLIAGVKAAIGFETSMAGVKRSVTFETPQQFQQMSSDILDLSERLPESANGIAAIVAAGAKANVPREELTGFASDAVKMGVAFDQTAAESGDMMASWRSSFQMTQPQVAALSEKINVLGGNNLEKKIATMVTAMGPLGPVAGMASGQLAAMGATLASVDVPADVAASGMKRFMQSLTEGGAAKAGAFEALQLDVNQLTQGMQSDPSGTIEKVLTAVSSVDPGKQSDVITQLFGAESLGAITPLLAHLDVLRSNLAKVGEGVQNSGSIEKEFADNSQTTATAIKEMTNRVDRLGINIGSMFLPAMNDAMAVIGPMISQVAALAAEHPEVIKGVVGAAIAFGVLQVAVMTATTAMSVLSAVMGLSPLALIVRGLALAAVFLIANWSTVAPYFQAVWEAIRGPVMALWDVLKAVFAWTPLGMIAANWQPLTEFFAALWDVIRALATPVFDFLQTLFAWSPLGMVVANWQPLSEYFAGLWETIKSVALPVTEALGTLFNWSPLGMVVTNWQPLSGYFAGLWETVENLALPVTEALGTLFNWSPLGMVVTNWQPLSEYFAGMWETIKSVALPVTEALGTLFNWSPLGMIVANWQPLSEYFVGLWETIKTKAQPFTDVLATLFSFSPLGMVIENWAPIKTWFADLWADIKPFIEPIMSWFGGDTNKSLLQRATEKVNQFAEEQRERNAGPGGGTGAFLAADAVEASRSKQQQLNLATGVAPTSQLLGAPNLPAPGSLLLQQGAAGAGPRLEGELNIRFENAPAGMRPGPVQTNQPGLTISPNVGYRTLGAGAGS</sequence>
<dbReference type="EMBL" id="RBNO01000027">
    <property type="protein sequence ID" value="RML28081.1"/>
    <property type="molecule type" value="Genomic_DNA"/>
</dbReference>
<reference evidence="5 6" key="1">
    <citation type="submission" date="2018-08" db="EMBL/GenBank/DDBJ databases">
        <title>Recombination of ecologically and evolutionarily significant loci maintains genetic cohesion in the Pseudomonas syringae species complex.</title>
        <authorList>
            <person name="Dillon M."/>
            <person name="Thakur S."/>
            <person name="Almeida R.N.D."/>
            <person name="Weir B.S."/>
            <person name="Guttman D.S."/>
        </authorList>
    </citation>
    <scope>NUCLEOTIDE SEQUENCE [LARGE SCALE GENOMIC DNA]</scope>
    <source>
        <strain evidence="5 6">ICMP 3946</strain>
    </source>
</reference>
<keyword evidence="3" id="KW-0812">Transmembrane</keyword>
<organism evidence="5 6">
    <name type="scientific">Pseudomonas syringae pv. lapsa</name>
    <dbReference type="NCBI Taxonomy" id="199201"/>
    <lineage>
        <taxon>Bacteria</taxon>
        <taxon>Pseudomonadati</taxon>
        <taxon>Pseudomonadota</taxon>
        <taxon>Gammaproteobacteria</taxon>
        <taxon>Pseudomonadales</taxon>
        <taxon>Pseudomonadaceae</taxon>
        <taxon>Pseudomonas</taxon>
        <taxon>Pseudomonas syringae</taxon>
    </lineage>
</organism>
<evidence type="ECO:0000313" key="5">
    <source>
        <dbReference type="EMBL" id="RML28081.1"/>
    </source>
</evidence>
<evidence type="ECO:0000313" key="6">
    <source>
        <dbReference type="Proteomes" id="UP000267978"/>
    </source>
</evidence>
<keyword evidence="1" id="KW-1188">Viral release from host cell</keyword>
<proteinExistence type="predicted"/>
<feature type="transmembrane region" description="Helical" evidence="3">
    <location>
        <begin position="448"/>
        <end position="472"/>
    </location>
</feature>
<feature type="transmembrane region" description="Helical" evidence="3">
    <location>
        <begin position="484"/>
        <end position="503"/>
    </location>
</feature>
<feature type="domain" description="Phage tail tape measure protein" evidence="4">
    <location>
        <begin position="150"/>
        <end position="346"/>
    </location>
</feature>
<protein>
    <submittedName>
        <fullName evidence="5">Phage tail tape measure protein, core region</fullName>
    </submittedName>
</protein>